<feature type="domain" description="Major facilitator superfamily (MFS) profile" evidence="9">
    <location>
        <begin position="236"/>
        <end position="423"/>
    </location>
</feature>
<dbReference type="Gene3D" id="1.20.1250.20">
    <property type="entry name" value="MFS general substrate transporter like domains"/>
    <property type="match status" value="2"/>
</dbReference>
<keyword evidence="6 8" id="KW-1133">Transmembrane helix</keyword>
<feature type="transmembrane region" description="Helical" evidence="8">
    <location>
        <begin position="197"/>
        <end position="216"/>
    </location>
</feature>
<keyword evidence="5 8" id="KW-0812">Transmembrane</keyword>
<feature type="transmembrane region" description="Helical" evidence="8">
    <location>
        <begin position="245"/>
        <end position="265"/>
    </location>
</feature>
<evidence type="ECO:0000256" key="8">
    <source>
        <dbReference type="SAM" id="Phobius"/>
    </source>
</evidence>
<feature type="transmembrane region" description="Helical" evidence="8">
    <location>
        <begin position="395"/>
        <end position="415"/>
    </location>
</feature>
<feature type="transmembrane region" description="Helical" evidence="8">
    <location>
        <begin position="368"/>
        <end position="389"/>
    </location>
</feature>
<protein>
    <submittedName>
        <fullName evidence="10">Putative Transporter</fullName>
    </submittedName>
</protein>
<dbReference type="NCBIfam" id="NF037955">
    <property type="entry name" value="mfs"/>
    <property type="match status" value="1"/>
</dbReference>
<evidence type="ECO:0000256" key="7">
    <source>
        <dbReference type="ARBA" id="ARBA00023136"/>
    </source>
</evidence>
<comment type="caution">
    <text evidence="10">The sequence shown here is derived from an EMBL/GenBank/DDBJ whole genome shotgun (WGS) entry which is preliminary data.</text>
</comment>
<dbReference type="PANTHER" id="PTHR23522:SF10">
    <property type="entry name" value="3-PHENYLPROPIONIC ACID TRANSPORTER-RELATED"/>
    <property type="match status" value="1"/>
</dbReference>
<dbReference type="InterPro" id="IPR020846">
    <property type="entry name" value="MFS_dom"/>
</dbReference>
<organism evidence="10 11">
    <name type="scientific">Pseudomonas syringae pv. antirrhini</name>
    <dbReference type="NCBI Taxonomy" id="251702"/>
    <lineage>
        <taxon>Bacteria</taxon>
        <taxon>Pseudomonadati</taxon>
        <taxon>Pseudomonadota</taxon>
        <taxon>Gammaproteobacteria</taxon>
        <taxon>Pseudomonadales</taxon>
        <taxon>Pseudomonadaceae</taxon>
        <taxon>Pseudomonas</taxon>
    </lineage>
</organism>
<evidence type="ECO:0000256" key="6">
    <source>
        <dbReference type="ARBA" id="ARBA00022989"/>
    </source>
</evidence>
<gene>
    <name evidence="10" type="ORF">ALO88_05430</name>
</gene>
<keyword evidence="2" id="KW-0813">Transport</keyword>
<dbReference type="InterPro" id="IPR024989">
    <property type="entry name" value="MFS_assoc_dom"/>
</dbReference>
<evidence type="ECO:0000256" key="3">
    <source>
        <dbReference type="ARBA" id="ARBA00022475"/>
    </source>
</evidence>
<evidence type="ECO:0000256" key="2">
    <source>
        <dbReference type="ARBA" id="ARBA00022448"/>
    </source>
</evidence>
<dbReference type="AlphaFoldDB" id="A0A0P9NV08"/>
<feature type="transmembrane region" description="Helical" evidence="8">
    <location>
        <begin position="50"/>
        <end position="70"/>
    </location>
</feature>
<feature type="transmembrane region" description="Helical" evidence="8">
    <location>
        <begin position="171"/>
        <end position="191"/>
    </location>
</feature>
<name>A0A0P9NV08_9PSED</name>
<keyword evidence="7 8" id="KW-0472">Membrane</keyword>
<evidence type="ECO:0000313" key="10">
    <source>
        <dbReference type="EMBL" id="KPW47945.1"/>
    </source>
</evidence>
<dbReference type="GO" id="GO:0015528">
    <property type="term" value="F:lactose:proton symporter activity"/>
    <property type="evidence" value="ECO:0007669"/>
    <property type="project" value="TreeGrafter"/>
</dbReference>
<feature type="transmembrane region" description="Helical" evidence="8">
    <location>
        <begin position="134"/>
        <end position="159"/>
    </location>
</feature>
<dbReference type="SUPFAM" id="SSF103473">
    <property type="entry name" value="MFS general substrate transporter"/>
    <property type="match status" value="1"/>
</dbReference>
<evidence type="ECO:0000256" key="1">
    <source>
        <dbReference type="ARBA" id="ARBA00004429"/>
    </source>
</evidence>
<comment type="subcellular location">
    <subcellularLocation>
        <location evidence="1">Cell inner membrane</location>
        <topology evidence="1">Multi-pass membrane protein</topology>
    </subcellularLocation>
</comment>
<dbReference type="Proteomes" id="UP000050425">
    <property type="component" value="Unassembled WGS sequence"/>
</dbReference>
<dbReference type="GO" id="GO:0005886">
    <property type="term" value="C:plasma membrane"/>
    <property type="evidence" value="ECO:0007669"/>
    <property type="project" value="UniProtKB-SubCell"/>
</dbReference>
<accession>A0A0P9NV08</accession>
<sequence>MTCCVIAGKTPMSASPHLCWPSCNERCHRLRSASVTPTPDGQLPYWRLSGFYVCYFALLGSAAPFMALYLHHLGFASARIGELVAIPMLMRCVAPNIWGWLGDHTGRRLLIVRFGALCTLLAFSLILIDKSYAWLAMVMALYAFFWHAILPQFEVITLAHLQGQTSRYSQIRLWGSIGFILAVVVLGRVFEWFSLDLFPYILLAIMAGIAVSSWWVPNAQPLTSTPQAEAQAGGFLKQLMRPGVWVFYISVALMLLSHGPYYTFLTLHLEALGYSRGLIGMLWAVGVVAEVLMFMAMSRILHRFSVRQVLFASFLLAALRWLLLGMFAEHLPALLIAQVMHAATFGSFHAAAIHFVQRSFGPRQQGQGQALYAALSGVGGSLGALYSGYSWNALGPAWTFAIASLAAFAAAVMIVTSRKEEGV</sequence>
<dbReference type="EMBL" id="LJPT01000100">
    <property type="protein sequence ID" value="KPW47945.1"/>
    <property type="molecule type" value="Genomic_DNA"/>
</dbReference>
<dbReference type="PROSITE" id="PS50850">
    <property type="entry name" value="MFS"/>
    <property type="match status" value="1"/>
</dbReference>
<feature type="transmembrane region" description="Helical" evidence="8">
    <location>
        <begin position="110"/>
        <end position="128"/>
    </location>
</feature>
<feature type="transmembrane region" description="Helical" evidence="8">
    <location>
        <begin position="277"/>
        <end position="297"/>
    </location>
</feature>
<proteinExistence type="predicted"/>
<dbReference type="PIRSF" id="PIRSF004925">
    <property type="entry name" value="HcaT"/>
    <property type="match status" value="1"/>
</dbReference>
<evidence type="ECO:0000259" key="9">
    <source>
        <dbReference type="PROSITE" id="PS50850"/>
    </source>
</evidence>
<dbReference type="CDD" id="cd17335">
    <property type="entry name" value="MFS_MFSD6"/>
    <property type="match status" value="1"/>
</dbReference>
<dbReference type="InterPro" id="IPR026032">
    <property type="entry name" value="HcaT-like"/>
</dbReference>
<dbReference type="PATRIC" id="fig|251702.3.peg.5020"/>
<dbReference type="InterPro" id="IPR036259">
    <property type="entry name" value="MFS_trans_sf"/>
</dbReference>
<evidence type="ECO:0000256" key="5">
    <source>
        <dbReference type="ARBA" id="ARBA00022692"/>
    </source>
</evidence>
<reference evidence="10 11" key="1">
    <citation type="submission" date="2015-09" db="EMBL/GenBank/DDBJ databases">
        <title>Genome announcement of multiple Pseudomonas syringae strains.</title>
        <authorList>
            <person name="Thakur S."/>
            <person name="Wang P.W."/>
            <person name="Gong Y."/>
            <person name="Weir B.S."/>
            <person name="Guttman D.S."/>
        </authorList>
    </citation>
    <scope>NUCLEOTIDE SEQUENCE [LARGE SCALE GENOMIC DNA]</scope>
    <source>
        <strain evidence="10 11">ICMP4303</strain>
    </source>
</reference>
<dbReference type="Pfam" id="PF12832">
    <property type="entry name" value="MFS_1_like"/>
    <property type="match status" value="1"/>
</dbReference>
<feature type="transmembrane region" description="Helical" evidence="8">
    <location>
        <begin position="309"/>
        <end position="328"/>
    </location>
</feature>
<dbReference type="GO" id="GO:0030395">
    <property type="term" value="F:lactose binding"/>
    <property type="evidence" value="ECO:0007669"/>
    <property type="project" value="TreeGrafter"/>
</dbReference>
<evidence type="ECO:0000256" key="4">
    <source>
        <dbReference type="ARBA" id="ARBA00022519"/>
    </source>
</evidence>
<dbReference type="PANTHER" id="PTHR23522">
    <property type="entry name" value="BLL5896 PROTEIN"/>
    <property type="match status" value="1"/>
</dbReference>
<keyword evidence="3" id="KW-1003">Cell membrane</keyword>
<feature type="transmembrane region" description="Helical" evidence="8">
    <location>
        <begin position="334"/>
        <end position="356"/>
    </location>
</feature>
<evidence type="ECO:0000313" key="11">
    <source>
        <dbReference type="Proteomes" id="UP000050425"/>
    </source>
</evidence>
<keyword evidence="4" id="KW-0997">Cell inner membrane</keyword>